<dbReference type="Gene3D" id="1.10.238.10">
    <property type="entry name" value="EF-hand"/>
    <property type="match status" value="1"/>
</dbReference>
<sequence length="1658" mass="186360">MDEAAGPTLKVQVRPGPMSDQTKECAADPTQTRPTIKKSLQRTPSMVRMMTGIATSRKASAAKVEQRLGGVRTNQKYNDLQPRALGCLGLKNPVREFCIQTVRAKWFERFIFFGVLVNTLVLSLVDYSSPWASGPNPTLIRNIVVARTNDVSLAIFSVEMVLKVVALGFTGPYSYTMDSWNKLDFVVVVSGLVSKLLELLTITSTTGLGALRMLRILRPLRALHSVPGLRILVNSILASLPALLNVSILLLFSCTVFAILGMDLWSGNYHYRCRLTEFPVVLDINALNAPSNYAYPNQTYINLVAAAPEQYRCSNLSVDSLDWTRQNCFWPLDPSDTVGLYCGSRQCNPGTYCGSNYDALGQPRFYDIFVNGALSFSITTEPDFTANLNYGLTSFDDLGSTMIIIFQIVTASGWMVLTENTQDAISSFIPGMYFNIVLFIGMCFLLNLNMAVVYTEYQKAKELQDLLRLSAIPPALRRQATVSSRRDSVVKFFKTQSLSPSKFQNRRHSTGSLHARWLDLRLIILNLATSKLFNTIGMVVTAINVMLICSIHYPSDPVFDEASEIINFVCLVYFIFEMLIKLVAGGLQSYLSDKFNQFDLITIAAGIVEFFVNPPQFIDGNPGNTSPLATLRLVRALKLVRTWKSLNRLLIAIMDAMGEILNFLVFLVIFIYIYALLGMEMFATKYQFDVNNRPLPFNNTNPTSNLHRSNFDTIHVAFMTVFQIITYDNWPAVMYDGWLAIGVAAPFYFLSIIILGVWIVMNMFCAIMVDSVMEGVGDKDNEEMESEKIPTCVLSLDSALMNSLSSDKVYVQTRREEFGPHCHIVCLVRSNSVHHSPMGPTVEVDHGRSLFLFRQNHPIRRACLFLVNHVYWNRAILTSIAVSCIFTALDSPMQDATRGIGLVVDTANNVFAIVFAIEMTVTVVALGFIGGPSSYMRDPWRVLDCFIVIVSLLAWAIGNSASGALSGLRSLRSLRALRPLRVINKLPQLKVVVNTLFRCMPDIMRSLFFFFFMLLAFAVPAVMFFKGAMSSCSVSPYNYLNNPYYSPPPPWFPSNYSGNYSMADLETYDIMTFPVNWTSLAPSTQQLLTKTCNMTQDQLAPSWYVPTSMQICNCFLPGAWLPVVPQKFDNIMIAIGSLYELTTLEGWTAVAVAGIDATGPDSQPIPNNTPAFMVFWIIFIIVCAFFVTNLFIAVLCDSFMREKYGAMVTDEQVNWIKTQRKLLAMSIIKKPDPPKVWWRLLCFNIVRRQRFEYGITACILINMLMMSMTYSSQPPIMTLTLSVLNRTFLAVFALEATLKLIAFGLEYFNDSWNRFDLIIVVLTLISETLPENNSFSAGATALRVFRLGRALRLIKKAKIMKSIFDTVLISLPAVGNVMGLLMLMYYIYAALGVQLFAKLNYGPNMLNPHQNFQSFGTAFQILIGFSTGENWDNFAWECYSSSCPNNSCATWFIVPYFYTFTLVVGYIGLNLFSGIIVDAIGDDGNSTITPEALNKFAERWAEYDPHATGLITLHQLVQLLSQVPPPFGFKFVPGFNKRRILKSIGHLNIPVYDRTFVHFKDVPRALIQRSICEGNVARLDEVALVMARLGIDQEFESLWARTHKKKDVLELTTKERTPIRLVVATQIVLKFLVQVRYRKKKVAWSLSTVDVDRVDTFH</sequence>
<feature type="transmembrane region" description="Helical" evidence="15">
    <location>
        <begin position="1131"/>
        <end position="1153"/>
    </location>
</feature>
<keyword evidence="9 12" id="KW-0325">Glycoprotein</keyword>
<feature type="transmembrane region" description="Helical" evidence="15">
    <location>
        <begin position="1449"/>
        <end position="1469"/>
    </location>
</feature>
<evidence type="ECO:0000256" key="9">
    <source>
        <dbReference type="ARBA" id="ARBA00023180"/>
    </source>
</evidence>
<dbReference type="Gene3D" id="1.10.287.70">
    <property type="match status" value="4"/>
</dbReference>
<dbReference type="GO" id="GO:0005891">
    <property type="term" value="C:voltage-gated calcium channel complex"/>
    <property type="evidence" value="ECO:0007669"/>
    <property type="project" value="InterPro"/>
</dbReference>
<dbReference type="InterPro" id="IPR002077">
    <property type="entry name" value="VDCCAlpha1"/>
</dbReference>
<dbReference type="GO" id="GO:0001518">
    <property type="term" value="C:voltage-gated sodium channel complex"/>
    <property type="evidence" value="ECO:0007669"/>
    <property type="project" value="TreeGrafter"/>
</dbReference>
<protein>
    <submittedName>
        <fullName evidence="19">Aste57867_13147 protein</fullName>
    </submittedName>
</protein>
<dbReference type="GO" id="GO:0005248">
    <property type="term" value="F:voltage-gated sodium channel activity"/>
    <property type="evidence" value="ECO:0007669"/>
    <property type="project" value="TreeGrafter"/>
</dbReference>
<accession>A0A485KXN2</accession>
<dbReference type="InterPro" id="IPR005821">
    <property type="entry name" value="Ion_trans_dom"/>
</dbReference>
<evidence type="ECO:0000259" key="16">
    <source>
        <dbReference type="Pfam" id="PF00520"/>
    </source>
</evidence>
<dbReference type="PANTHER" id="PTHR10037">
    <property type="entry name" value="VOLTAGE-GATED CATION CHANNEL CALCIUM AND SODIUM"/>
    <property type="match status" value="1"/>
</dbReference>
<feature type="domain" description="Ion transport" evidence="16">
    <location>
        <begin position="870"/>
        <end position="1201"/>
    </location>
</feature>
<feature type="glycosylation site" description="N-linked (GlcNAc...) asparagine" evidence="12">
    <location>
        <position position="136"/>
    </location>
</feature>
<evidence type="ECO:0000313" key="19">
    <source>
        <dbReference type="EMBL" id="VFT89988.1"/>
    </source>
</evidence>
<keyword evidence="3 15" id="KW-0812">Transmembrane</keyword>
<feature type="region of interest" description="Disordered" evidence="14">
    <location>
        <begin position="1"/>
        <end position="37"/>
    </location>
</feature>
<feature type="domain" description="Ion transport" evidence="16">
    <location>
        <begin position="531"/>
        <end position="772"/>
    </location>
</feature>
<reference evidence="19 20" key="1">
    <citation type="submission" date="2019-03" db="EMBL/GenBank/DDBJ databases">
        <authorList>
            <person name="Gaulin E."/>
            <person name="Dumas B."/>
        </authorList>
    </citation>
    <scope>NUCLEOTIDE SEQUENCE [LARGE SCALE GENOMIC DNA]</scope>
    <source>
        <strain evidence="19">CBS 568.67</strain>
    </source>
</reference>
<dbReference type="Gene3D" id="1.20.120.350">
    <property type="entry name" value="Voltage-gated potassium channels. Chain C"/>
    <property type="match status" value="4"/>
</dbReference>
<evidence type="ECO:0000256" key="13">
    <source>
        <dbReference type="RuleBase" id="RU003808"/>
    </source>
</evidence>
<evidence type="ECO:0000256" key="14">
    <source>
        <dbReference type="SAM" id="MobiDB-lite"/>
    </source>
</evidence>
<evidence type="ECO:0000313" key="20">
    <source>
        <dbReference type="Proteomes" id="UP000332933"/>
    </source>
</evidence>
<keyword evidence="5 13" id="KW-0851">Voltage-gated channel</keyword>
<comment type="similarity">
    <text evidence="13">Belongs to the calcium channel alpha-1 subunit (TC 1.A.1.11) family.</text>
</comment>
<feature type="transmembrane region" description="Helical" evidence="15">
    <location>
        <begin position="942"/>
        <end position="965"/>
    </location>
</feature>
<keyword evidence="20" id="KW-1185">Reference proteome</keyword>
<dbReference type="EMBL" id="CAADRA010005455">
    <property type="protein sequence ID" value="VFT89988.1"/>
    <property type="molecule type" value="Genomic_DNA"/>
</dbReference>
<dbReference type="PANTHER" id="PTHR10037:SF62">
    <property type="entry name" value="SODIUM CHANNEL PROTEIN 60E"/>
    <property type="match status" value="1"/>
</dbReference>
<feature type="transmembrane region" description="Helical" evidence="15">
    <location>
        <begin position="432"/>
        <end position="454"/>
    </location>
</feature>
<feature type="transmembrane region" description="Helical" evidence="15">
    <location>
        <begin position="909"/>
        <end position="930"/>
    </location>
</feature>
<feature type="transmembrane region" description="Helical" evidence="15">
    <location>
        <begin position="738"/>
        <end position="761"/>
    </location>
</feature>
<evidence type="ECO:0000256" key="7">
    <source>
        <dbReference type="ARBA" id="ARBA00023065"/>
    </source>
</evidence>
<dbReference type="InterPro" id="IPR031649">
    <property type="entry name" value="GPHH_dom"/>
</dbReference>
<keyword evidence="11" id="KW-0479">Metal-binding</keyword>
<comment type="subcellular location">
    <subcellularLocation>
        <location evidence="1 13">Membrane</location>
        <topology evidence="1 13">Multi-pass membrane protein</topology>
    </subcellularLocation>
</comment>
<evidence type="ECO:0000259" key="17">
    <source>
        <dbReference type="Pfam" id="PF16905"/>
    </source>
</evidence>
<evidence type="ECO:0000313" key="18">
    <source>
        <dbReference type="EMBL" id="KAF0696066.1"/>
    </source>
</evidence>
<dbReference type="GO" id="GO:0046872">
    <property type="term" value="F:metal ion binding"/>
    <property type="evidence" value="ECO:0007669"/>
    <property type="project" value="UniProtKB-KW"/>
</dbReference>
<keyword evidence="6 15" id="KW-1133">Transmembrane helix</keyword>
<feature type="transmembrane region" description="Helical" evidence="15">
    <location>
        <begin position="185"/>
        <end position="211"/>
    </location>
</feature>
<dbReference type="Pfam" id="PF00520">
    <property type="entry name" value="Ion_trans"/>
    <property type="match status" value="4"/>
</dbReference>
<name>A0A485KXN2_9STRA</name>
<dbReference type="GO" id="GO:0005245">
    <property type="term" value="F:voltage-gated calcium channel activity"/>
    <property type="evidence" value="ECO:0007669"/>
    <property type="project" value="InterPro"/>
</dbReference>
<feature type="transmembrane region" description="Helical" evidence="15">
    <location>
        <begin position="398"/>
        <end position="417"/>
    </location>
</feature>
<keyword evidence="7" id="KW-0406">Ion transport</keyword>
<keyword evidence="8 15" id="KW-0472">Membrane</keyword>
<feature type="transmembrane region" description="Helical" evidence="15">
    <location>
        <begin position="1362"/>
        <end position="1388"/>
    </location>
</feature>
<feature type="transmembrane region" description="Helical" evidence="15">
    <location>
        <begin position="649"/>
        <end position="675"/>
    </location>
</feature>
<dbReference type="InterPro" id="IPR027359">
    <property type="entry name" value="Volt_channel_dom_sf"/>
</dbReference>
<evidence type="ECO:0000256" key="3">
    <source>
        <dbReference type="ARBA" id="ARBA00022692"/>
    </source>
</evidence>
<evidence type="ECO:0000256" key="15">
    <source>
        <dbReference type="SAM" id="Phobius"/>
    </source>
</evidence>
<keyword evidence="4" id="KW-0677">Repeat</keyword>
<dbReference type="InterPro" id="IPR043203">
    <property type="entry name" value="VGCC_Ca_Na"/>
</dbReference>
<feature type="transmembrane region" description="Helical" evidence="15">
    <location>
        <begin position="1251"/>
        <end position="1268"/>
    </location>
</feature>
<proteinExistence type="inferred from homology"/>
<organism evidence="19 20">
    <name type="scientific">Aphanomyces stellatus</name>
    <dbReference type="NCBI Taxonomy" id="120398"/>
    <lineage>
        <taxon>Eukaryota</taxon>
        <taxon>Sar</taxon>
        <taxon>Stramenopiles</taxon>
        <taxon>Oomycota</taxon>
        <taxon>Saprolegniomycetes</taxon>
        <taxon>Saprolegniales</taxon>
        <taxon>Verrucalvaceae</taxon>
        <taxon>Aphanomyces</taxon>
    </lineage>
</organism>
<feature type="transmembrane region" description="Helical" evidence="15">
    <location>
        <begin position="565"/>
        <end position="584"/>
    </location>
</feature>
<feature type="domain" description="Ion transport" evidence="16">
    <location>
        <begin position="105"/>
        <end position="463"/>
    </location>
</feature>
<evidence type="ECO:0000256" key="12">
    <source>
        <dbReference type="PIRSR" id="PIRSR602077-3"/>
    </source>
</evidence>
<feature type="transmembrane region" description="Helical" evidence="15">
    <location>
        <begin position="1003"/>
        <end position="1025"/>
    </location>
</feature>
<feature type="transmembrane region" description="Helical" evidence="15">
    <location>
        <begin position="151"/>
        <end position="173"/>
    </location>
</feature>
<evidence type="ECO:0000256" key="11">
    <source>
        <dbReference type="PIRSR" id="PIRSR602077-1"/>
    </source>
</evidence>
<evidence type="ECO:0000256" key="2">
    <source>
        <dbReference type="ARBA" id="ARBA00022448"/>
    </source>
</evidence>
<feature type="domain" description="Voltage-dependent L-type calcium channel IQ-associated" evidence="17">
    <location>
        <begin position="1496"/>
        <end position="1534"/>
    </location>
</feature>
<feature type="transmembrane region" description="Helical" evidence="15">
    <location>
        <begin position="231"/>
        <end position="260"/>
    </location>
</feature>
<keyword evidence="13" id="KW-0109">Calcium transport</keyword>
<keyword evidence="13" id="KW-0107">Calcium channel</keyword>
<reference evidence="18" key="2">
    <citation type="submission" date="2019-06" db="EMBL/GenBank/DDBJ databases">
        <title>Genomics analysis of Aphanomyces spp. identifies a new class of oomycete effector associated with host adaptation.</title>
        <authorList>
            <person name="Gaulin E."/>
        </authorList>
    </citation>
    <scope>NUCLEOTIDE SEQUENCE</scope>
    <source>
        <strain evidence="18">CBS 578.67</strain>
    </source>
</reference>
<gene>
    <name evidence="19" type="primary">Aste57867_13147</name>
    <name evidence="18" type="ORF">As57867_013098</name>
    <name evidence="19" type="ORF">ASTE57867_13147</name>
</gene>
<evidence type="ECO:0000256" key="8">
    <source>
        <dbReference type="ARBA" id="ARBA00023136"/>
    </source>
</evidence>
<dbReference type="Proteomes" id="UP000332933">
    <property type="component" value="Unassembled WGS sequence"/>
</dbReference>
<feature type="transmembrane region" description="Helical" evidence="15">
    <location>
        <begin position="1173"/>
        <end position="1196"/>
    </location>
</feature>
<evidence type="ECO:0000256" key="5">
    <source>
        <dbReference type="ARBA" id="ARBA00022882"/>
    </source>
</evidence>
<feature type="transmembrane region" description="Helical" evidence="15">
    <location>
        <begin position="1288"/>
        <end position="1308"/>
    </location>
</feature>
<dbReference type="PRINTS" id="PR00167">
    <property type="entry name" value="CACHANNEL"/>
</dbReference>
<evidence type="ECO:0000256" key="10">
    <source>
        <dbReference type="ARBA" id="ARBA00023303"/>
    </source>
</evidence>
<feature type="domain" description="Ion transport" evidence="16">
    <location>
        <begin position="1250"/>
        <end position="1482"/>
    </location>
</feature>
<dbReference type="SUPFAM" id="SSF81324">
    <property type="entry name" value="Voltage-gated potassium channels"/>
    <property type="match status" value="4"/>
</dbReference>
<evidence type="ECO:0000256" key="1">
    <source>
        <dbReference type="ARBA" id="ARBA00004141"/>
    </source>
</evidence>
<dbReference type="OrthoDB" id="431720at2759"/>
<feature type="transmembrane region" description="Helical" evidence="15">
    <location>
        <begin position="532"/>
        <end position="553"/>
    </location>
</feature>
<dbReference type="Pfam" id="PF16905">
    <property type="entry name" value="GPHH"/>
    <property type="match status" value="1"/>
</dbReference>
<evidence type="ECO:0000256" key="6">
    <source>
        <dbReference type="ARBA" id="ARBA00022989"/>
    </source>
</evidence>
<evidence type="ECO:0000256" key="4">
    <source>
        <dbReference type="ARBA" id="ARBA00022737"/>
    </source>
</evidence>
<dbReference type="EMBL" id="VJMH01005434">
    <property type="protein sequence ID" value="KAF0696066.1"/>
    <property type="molecule type" value="Genomic_DNA"/>
</dbReference>
<keyword evidence="11 13" id="KW-0106">Calcium</keyword>
<feature type="binding site" evidence="11">
    <location>
        <position position="1145"/>
    </location>
    <ligand>
        <name>Ca(2+)</name>
        <dbReference type="ChEBI" id="CHEBI:29108"/>
    </ligand>
</feature>
<keyword evidence="2" id="KW-0813">Transport</keyword>
<feature type="transmembrane region" description="Helical" evidence="15">
    <location>
        <begin position="110"/>
        <end position="131"/>
    </location>
</feature>
<dbReference type="FunFam" id="1.20.120.350:FF:000009">
    <property type="entry name" value="Voltage-dependent T-type calcium channel subunit alpha"/>
    <property type="match status" value="1"/>
</dbReference>
<keyword evidence="10" id="KW-0407">Ion channel</keyword>